<comment type="catalytic activity">
    <reaction evidence="1">
        <text>ATP + protein L-histidine = ADP + protein N-phospho-L-histidine.</text>
        <dbReference type="EC" id="2.7.13.3"/>
    </reaction>
</comment>
<dbReference type="InterPro" id="IPR005467">
    <property type="entry name" value="His_kinase_dom"/>
</dbReference>
<dbReference type="InterPro" id="IPR003661">
    <property type="entry name" value="HisK_dim/P_dom"/>
</dbReference>
<dbReference type="SMART" id="SM00388">
    <property type="entry name" value="HisKA"/>
    <property type="match status" value="1"/>
</dbReference>
<feature type="region of interest" description="Disordered" evidence="8">
    <location>
        <begin position="85"/>
        <end position="105"/>
    </location>
</feature>
<dbReference type="GO" id="GO:0000155">
    <property type="term" value="F:phosphorelay sensor kinase activity"/>
    <property type="evidence" value="ECO:0007669"/>
    <property type="project" value="InterPro"/>
</dbReference>
<dbReference type="EC" id="2.7.13.3" evidence="2"/>
<dbReference type="InterPro" id="IPR036097">
    <property type="entry name" value="HisK_dim/P_sf"/>
</dbReference>
<dbReference type="InterPro" id="IPR036890">
    <property type="entry name" value="HATPase_C_sf"/>
</dbReference>
<evidence type="ECO:0000256" key="4">
    <source>
        <dbReference type="ARBA" id="ARBA00022679"/>
    </source>
</evidence>
<dbReference type="InterPro" id="IPR050736">
    <property type="entry name" value="Sensor_HK_Regulatory"/>
</dbReference>
<keyword evidence="12" id="KW-1185">Reference proteome</keyword>
<dbReference type="SUPFAM" id="SSF47384">
    <property type="entry name" value="Homodimeric domain of signal transducing histidine kinase"/>
    <property type="match status" value="1"/>
</dbReference>
<dbReference type="Gene3D" id="1.10.287.130">
    <property type="match status" value="1"/>
</dbReference>
<reference evidence="11 12" key="1">
    <citation type="submission" date="2019-01" db="EMBL/GenBank/DDBJ databases">
        <title>Cytophagaceae bacterium strain CAR-16.</title>
        <authorList>
            <person name="Chen W.-M."/>
        </authorList>
    </citation>
    <scope>NUCLEOTIDE SEQUENCE [LARGE SCALE GENOMIC DNA]</scope>
    <source>
        <strain evidence="11 12">CAR-16</strain>
    </source>
</reference>
<evidence type="ECO:0000256" key="3">
    <source>
        <dbReference type="ARBA" id="ARBA00022553"/>
    </source>
</evidence>
<dbReference type="PANTHER" id="PTHR43711">
    <property type="entry name" value="TWO-COMPONENT HISTIDINE KINASE"/>
    <property type="match status" value="1"/>
</dbReference>
<dbReference type="EMBL" id="SDHY01000003">
    <property type="protein sequence ID" value="RXK49603.1"/>
    <property type="molecule type" value="Genomic_DNA"/>
</dbReference>
<evidence type="ECO:0000256" key="5">
    <source>
        <dbReference type="ARBA" id="ARBA00022777"/>
    </source>
</evidence>
<dbReference type="AlphaFoldDB" id="A0A4Q1BZY1"/>
<organism evidence="11 12">
    <name type="scientific">Aquirufa rosea</name>
    <dbReference type="NCBI Taxonomy" id="2509241"/>
    <lineage>
        <taxon>Bacteria</taxon>
        <taxon>Pseudomonadati</taxon>
        <taxon>Bacteroidota</taxon>
        <taxon>Cytophagia</taxon>
        <taxon>Cytophagales</taxon>
        <taxon>Flectobacillaceae</taxon>
        <taxon>Aquirufa</taxon>
    </lineage>
</organism>
<protein>
    <recommendedName>
        <fullName evidence="2">histidine kinase</fullName>
        <ecNumber evidence="2">2.7.13.3</ecNumber>
    </recommendedName>
</protein>
<dbReference type="InterPro" id="IPR004358">
    <property type="entry name" value="Sig_transdc_His_kin-like_C"/>
</dbReference>
<evidence type="ECO:0000313" key="12">
    <source>
        <dbReference type="Proteomes" id="UP000289455"/>
    </source>
</evidence>
<dbReference type="CDD" id="cd00075">
    <property type="entry name" value="HATPase"/>
    <property type="match status" value="1"/>
</dbReference>
<evidence type="ECO:0000256" key="2">
    <source>
        <dbReference type="ARBA" id="ARBA00012438"/>
    </source>
</evidence>
<keyword evidence="6" id="KW-0902">Two-component regulatory system</keyword>
<keyword evidence="7" id="KW-0175">Coiled coil</keyword>
<keyword evidence="5" id="KW-0418">Kinase</keyword>
<feature type="coiled-coil region" evidence="7">
    <location>
        <begin position="193"/>
        <end position="268"/>
    </location>
</feature>
<dbReference type="RefSeq" id="WP_129026701.1">
    <property type="nucleotide sequence ID" value="NZ_SDHY01000003.1"/>
</dbReference>
<dbReference type="PRINTS" id="PR00344">
    <property type="entry name" value="BCTRLSENSOR"/>
</dbReference>
<feature type="domain" description="Histidine kinase" evidence="10">
    <location>
        <begin position="410"/>
        <end position="629"/>
    </location>
</feature>
<dbReference type="SMART" id="SM00387">
    <property type="entry name" value="HATPase_c"/>
    <property type="match status" value="1"/>
</dbReference>
<dbReference type="Gene3D" id="3.30.565.10">
    <property type="entry name" value="Histidine kinase-like ATPase, C-terminal domain"/>
    <property type="match status" value="1"/>
</dbReference>
<proteinExistence type="predicted"/>
<accession>A0A4Q1BZY1</accession>
<evidence type="ECO:0000259" key="10">
    <source>
        <dbReference type="PROSITE" id="PS50109"/>
    </source>
</evidence>
<keyword evidence="9" id="KW-1133">Transmembrane helix</keyword>
<evidence type="ECO:0000256" key="9">
    <source>
        <dbReference type="SAM" id="Phobius"/>
    </source>
</evidence>
<dbReference type="Pfam" id="PF00512">
    <property type="entry name" value="HisKA"/>
    <property type="match status" value="1"/>
</dbReference>
<dbReference type="SUPFAM" id="SSF55874">
    <property type="entry name" value="ATPase domain of HSP90 chaperone/DNA topoisomerase II/histidine kinase"/>
    <property type="match status" value="1"/>
</dbReference>
<evidence type="ECO:0000256" key="1">
    <source>
        <dbReference type="ARBA" id="ARBA00000085"/>
    </source>
</evidence>
<keyword evidence="3" id="KW-0597">Phosphoprotein</keyword>
<name>A0A4Q1BZY1_9BACT</name>
<feature type="transmembrane region" description="Helical" evidence="9">
    <location>
        <begin position="373"/>
        <end position="395"/>
    </location>
</feature>
<dbReference type="OrthoDB" id="1933776at2"/>
<keyword evidence="9" id="KW-0472">Membrane</keyword>
<keyword evidence="9" id="KW-0812">Transmembrane</keyword>
<evidence type="ECO:0000256" key="6">
    <source>
        <dbReference type="ARBA" id="ARBA00023012"/>
    </source>
</evidence>
<comment type="caution">
    <text evidence="11">The sequence shown here is derived from an EMBL/GenBank/DDBJ whole genome shotgun (WGS) entry which is preliminary data.</text>
</comment>
<sequence>MSQKKIRLIIGLMTLALIGLISFQSYWLGFMLETKKEQLAADIRDGMEKVVRKLEKQELYVLSQKQREYENQQKEIAALEKKLATKDLPTPPKTPQLKDVPTPPHDPLELLTEDIAHEFKFNQSELQALKKFQQNEMPNDILYVRKSFMLPNGQIAEVTEEYQINADLKGINRRLREEKQLNEMMGVVRPRVLQELNRLKESNRLKAREAKRLSELNRIRPKLLAQLHKEDQQKTQKINDLTINAEKLKEEKAELKKVLKKTEMAKEVFADFLFKERPITQRVSTKHIDSLIKQELAAKGISMPYVFGIGPKESQENKNWVYTSAGLMKTPRARAASFSTALFPNDLRPSGQYLQIYFPSQEAMVWKAMSLSFLGSALLLLTMLGCFYIAVTTILKQKKLAEIKNDFINNMTHEFKTPISTISLAAQLIQEESNGINNESINRYVGIIKEENIRLGRQVERVLQTAQMEKENIVLKKKEVNMHTLIQQVVEMNGPLIQSQGGNLHVLLDAAQCIIEVDEVHISNVLFNLLDNAIKYSKEKPEITISTNSTGNSFSVHISDQGIGMAKEVLASVFEPFYRVPTGNVHNVKGFGLGLSYVKKIVEAHGGTVNVSSLLQIGSTFEINLPFNPTE</sequence>
<dbReference type="Proteomes" id="UP000289455">
    <property type="component" value="Unassembled WGS sequence"/>
</dbReference>
<dbReference type="PROSITE" id="PS50109">
    <property type="entry name" value="HIS_KIN"/>
    <property type="match status" value="1"/>
</dbReference>
<evidence type="ECO:0000256" key="8">
    <source>
        <dbReference type="SAM" id="MobiDB-lite"/>
    </source>
</evidence>
<dbReference type="Pfam" id="PF02518">
    <property type="entry name" value="HATPase_c"/>
    <property type="match status" value="1"/>
</dbReference>
<dbReference type="PANTHER" id="PTHR43711:SF31">
    <property type="entry name" value="HISTIDINE KINASE"/>
    <property type="match status" value="1"/>
</dbReference>
<dbReference type="CDD" id="cd00082">
    <property type="entry name" value="HisKA"/>
    <property type="match status" value="1"/>
</dbReference>
<dbReference type="FunFam" id="3.30.565.10:FF:000006">
    <property type="entry name" value="Sensor histidine kinase WalK"/>
    <property type="match status" value="1"/>
</dbReference>
<keyword evidence="4" id="KW-0808">Transferase</keyword>
<evidence type="ECO:0000256" key="7">
    <source>
        <dbReference type="SAM" id="Coils"/>
    </source>
</evidence>
<gene>
    <name evidence="11" type="ORF">ESB04_05355</name>
</gene>
<evidence type="ECO:0000313" key="11">
    <source>
        <dbReference type="EMBL" id="RXK49603.1"/>
    </source>
</evidence>
<dbReference type="InterPro" id="IPR003594">
    <property type="entry name" value="HATPase_dom"/>
</dbReference>